<dbReference type="Pfam" id="PF00005">
    <property type="entry name" value="ABC_tran"/>
    <property type="match status" value="1"/>
</dbReference>
<dbReference type="CDD" id="cd03224">
    <property type="entry name" value="ABC_TM1139_LivF_branched"/>
    <property type="match status" value="1"/>
</dbReference>
<keyword evidence="4 7" id="KW-0067">ATP-binding</keyword>
<comment type="caution">
    <text evidence="7">The sequence shown here is derived from an EMBL/GenBank/DDBJ whole genome shotgun (WGS) entry which is preliminary data.</text>
</comment>
<keyword evidence="3" id="KW-0547">Nucleotide-binding</keyword>
<dbReference type="Proteomes" id="UP001556692">
    <property type="component" value="Unassembled WGS sequence"/>
</dbReference>
<dbReference type="SUPFAM" id="SSF52540">
    <property type="entry name" value="P-loop containing nucleoside triphosphate hydrolases"/>
    <property type="match status" value="1"/>
</dbReference>
<sequence>MTGPANALDVAGLHAGYDSYDVLHGMSLHVGPNEKIGLFGPNGHGKTTLLNAISKVITPSRGAASFMGEPLAAVSSRGIVERGLIHVPQANRLFPDMEIMETLELSAFTKRARGDRAANLDYVLTLFPRLAERRRQQCKTLSGGERQMLSIGVGLMCAPRMLMLDEPTLGLSPKLKEELANAIAGIGESGMPMLIVEQDIAFVLSLVDRMYFVDHGEIAREIDRGSDVDHQEIMDMYFGERAAP</sequence>
<dbReference type="EMBL" id="JBDPGJ010000004">
    <property type="protein sequence ID" value="MEX0407832.1"/>
    <property type="molecule type" value="Genomic_DNA"/>
</dbReference>
<evidence type="ECO:0000256" key="1">
    <source>
        <dbReference type="ARBA" id="ARBA00005417"/>
    </source>
</evidence>
<evidence type="ECO:0000256" key="2">
    <source>
        <dbReference type="ARBA" id="ARBA00022448"/>
    </source>
</evidence>
<dbReference type="InterPro" id="IPR017871">
    <property type="entry name" value="ABC_transporter-like_CS"/>
</dbReference>
<dbReference type="RefSeq" id="WP_367955696.1">
    <property type="nucleotide sequence ID" value="NZ_JBDPGJ010000004.1"/>
</dbReference>
<comment type="similarity">
    <text evidence="1">Belongs to the ABC transporter superfamily.</text>
</comment>
<keyword evidence="8" id="KW-1185">Reference proteome</keyword>
<name>A0ABV3SM25_9HYPH</name>
<dbReference type="PANTHER" id="PTHR43820">
    <property type="entry name" value="HIGH-AFFINITY BRANCHED-CHAIN AMINO ACID TRANSPORT ATP-BINDING PROTEIN LIVF"/>
    <property type="match status" value="1"/>
</dbReference>
<dbReference type="InterPro" id="IPR027417">
    <property type="entry name" value="P-loop_NTPase"/>
</dbReference>
<evidence type="ECO:0000256" key="4">
    <source>
        <dbReference type="ARBA" id="ARBA00022840"/>
    </source>
</evidence>
<dbReference type="PROSITE" id="PS50893">
    <property type="entry name" value="ABC_TRANSPORTER_2"/>
    <property type="match status" value="1"/>
</dbReference>
<keyword evidence="2" id="KW-0813">Transport</keyword>
<evidence type="ECO:0000313" key="7">
    <source>
        <dbReference type="EMBL" id="MEX0407832.1"/>
    </source>
</evidence>
<dbReference type="GO" id="GO:0005524">
    <property type="term" value="F:ATP binding"/>
    <property type="evidence" value="ECO:0007669"/>
    <property type="project" value="UniProtKB-KW"/>
</dbReference>
<feature type="domain" description="ABC transporter" evidence="6">
    <location>
        <begin position="8"/>
        <end position="240"/>
    </location>
</feature>
<proteinExistence type="inferred from homology"/>
<keyword evidence="5" id="KW-0029">Amino-acid transport</keyword>
<dbReference type="SMART" id="SM00382">
    <property type="entry name" value="AAA"/>
    <property type="match status" value="1"/>
</dbReference>
<evidence type="ECO:0000313" key="8">
    <source>
        <dbReference type="Proteomes" id="UP001556692"/>
    </source>
</evidence>
<dbReference type="PROSITE" id="PS00211">
    <property type="entry name" value="ABC_TRANSPORTER_1"/>
    <property type="match status" value="1"/>
</dbReference>
<dbReference type="Gene3D" id="3.40.50.300">
    <property type="entry name" value="P-loop containing nucleotide triphosphate hydrolases"/>
    <property type="match status" value="1"/>
</dbReference>
<evidence type="ECO:0000256" key="5">
    <source>
        <dbReference type="ARBA" id="ARBA00022970"/>
    </source>
</evidence>
<reference evidence="7 8" key="1">
    <citation type="submission" date="2024-05" db="EMBL/GenBank/DDBJ databases">
        <authorList>
            <person name="Jiang F."/>
        </authorList>
    </citation>
    <scope>NUCLEOTIDE SEQUENCE [LARGE SCALE GENOMIC DNA]</scope>
    <source>
        <strain evidence="7 8">LZ166</strain>
    </source>
</reference>
<dbReference type="InterPro" id="IPR003593">
    <property type="entry name" value="AAA+_ATPase"/>
</dbReference>
<evidence type="ECO:0000256" key="3">
    <source>
        <dbReference type="ARBA" id="ARBA00022741"/>
    </source>
</evidence>
<dbReference type="InterPro" id="IPR052156">
    <property type="entry name" value="BCAA_Transport_ATP-bd_LivF"/>
</dbReference>
<dbReference type="InterPro" id="IPR003439">
    <property type="entry name" value="ABC_transporter-like_ATP-bd"/>
</dbReference>
<protein>
    <submittedName>
        <fullName evidence="7">ABC transporter ATP-binding protein</fullName>
    </submittedName>
</protein>
<evidence type="ECO:0000259" key="6">
    <source>
        <dbReference type="PROSITE" id="PS50893"/>
    </source>
</evidence>
<gene>
    <name evidence="7" type="ORF">ABGN05_19405</name>
</gene>
<organism evidence="7 8">
    <name type="scientific">Aquibium pacificus</name>
    <dbReference type="NCBI Taxonomy" id="3153579"/>
    <lineage>
        <taxon>Bacteria</taxon>
        <taxon>Pseudomonadati</taxon>
        <taxon>Pseudomonadota</taxon>
        <taxon>Alphaproteobacteria</taxon>
        <taxon>Hyphomicrobiales</taxon>
        <taxon>Phyllobacteriaceae</taxon>
        <taxon>Aquibium</taxon>
    </lineage>
</organism>
<dbReference type="PANTHER" id="PTHR43820:SF4">
    <property type="entry name" value="HIGH-AFFINITY BRANCHED-CHAIN AMINO ACID TRANSPORT ATP-BINDING PROTEIN LIVF"/>
    <property type="match status" value="1"/>
</dbReference>
<accession>A0ABV3SM25</accession>